<reference evidence="1" key="4">
    <citation type="submission" date="2019-03" db="UniProtKB">
        <authorList>
            <consortium name="EnsemblPlants"/>
        </authorList>
    </citation>
    <scope>IDENTIFICATION</scope>
</reference>
<reference evidence="2" key="1">
    <citation type="journal article" date="2014" name="Science">
        <title>Ancient hybridizations among the ancestral genomes of bread wheat.</title>
        <authorList>
            <consortium name="International Wheat Genome Sequencing Consortium,"/>
            <person name="Marcussen T."/>
            <person name="Sandve S.R."/>
            <person name="Heier L."/>
            <person name="Spannagl M."/>
            <person name="Pfeifer M."/>
            <person name="Jakobsen K.S."/>
            <person name="Wulff B.B."/>
            <person name="Steuernagel B."/>
            <person name="Mayer K.F."/>
            <person name="Olsen O.A."/>
        </authorList>
    </citation>
    <scope>NUCLEOTIDE SEQUENCE [LARGE SCALE GENOMIC DNA]</scope>
    <source>
        <strain evidence="2">cv. AL8/78</strain>
    </source>
</reference>
<reference evidence="1" key="3">
    <citation type="journal article" date="2017" name="Nature">
        <title>Genome sequence of the progenitor of the wheat D genome Aegilops tauschii.</title>
        <authorList>
            <person name="Luo M.C."/>
            <person name="Gu Y.Q."/>
            <person name="Puiu D."/>
            <person name="Wang H."/>
            <person name="Twardziok S.O."/>
            <person name="Deal K.R."/>
            <person name="Huo N."/>
            <person name="Zhu T."/>
            <person name="Wang L."/>
            <person name="Wang Y."/>
            <person name="McGuire P.E."/>
            <person name="Liu S."/>
            <person name="Long H."/>
            <person name="Ramasamy R.K."/>
            <person name="Rodriguez J.C."/>
            <person name="Van S.L."/>
            <person name="Yuan L."/>
            <person name="Wang Z."/>
            <person name="Xia Z."/>
            <person name="Xiao L."/>
            <person name="Anderson O.D."/>
            <person name="Ouyang S."/>
            <person name="Liang Y."/>
            <person name="Zimin A.V."/>
            <person name="Pertea G."/>
            <person name="Qi P."/>
            <person name="Bennetzen J.L."/>
            <person name="Dai X."/>
            <person name="Dawson M.W."/>
            <person name="Muller H.G."/>
            <person name="Kugler K."/>
            <person name="Rivarola-Duarte L."/>
            <person name="Spannagl M."/>
            <person name="Mayer K.F.X."/>
            <person name="Lu F.H."/>
            <person name="Bevan M.W."/>
            <person name="Leroy P."/>
            <person name="Li P."/>
            <person name="You F.M."/>
            <person name="Sun Q."/>
            <person name="Liu Z."/>
            <person name="Lyons E."/>
            <person name="Wicker T."/>
            <person name="Salzberg S.L."/>
            <person name="Devos K.M."/>
            <person name="Dvorak J."/>
        </authorList>
    </citation>
    <scope>NUCLEOTIDE SEQUENCE [LARGE SCALE GENOMIC DNA]</scope>
    <source>
        <strain evidence="1">cv. AL8/78</strain>
    </source>
</reference>
<reference evidence="1" key="5">
    <citation type="journal article" date="2021" name="G3 (Bethesda)">
        <title>Aegilops tauschii genome assembly Aet v5.0 features greater sequence contiguity and improved annotation.</title>
        <authorList>
            <person name="Wang L."/>
            <person name="Zhu T."/>
            <person name="Rodriguez J.C."/>
            <person name="Deal K.R."/>
            <person name="Dubcovsky J."/>
            <person name="McGuire P.E."/>
            <person name="Lux T."/>
            <person name="Spannagl M."/>
            <person name="Mayer K.F.X."/>
            <person name="Baldrich P."/>
            <person name="Meyers B.C."/>
            <person name="Huo N."/>
            <person name="Gu Y.Q."/>
            <person name="Zhou H."/>
            <person name="Devos K.M."/>
            <person name="Bennetzen J.L."/>
            <person name="Unver T."/>
            <person name="Budak H."/>
            <person name="Gulick P.J."/>
            <person name="Galiba G."/>
            <person name="Kalapos B."/>
            <person name="Nelson D.R."/>
            <person name="Li P."/>
            <person name="You F.M."/>
            <person name="Luo M.C."/>
            <person name="Dvorak J."/>
        </authorList>
    </citation>
    <scope>NUCLEOTIDE SEQUENCE [LARGE SCALE GENOMIC DNA]</scope>
    <source>
        <strain evidence="1">cv. AL8/78</strain>
    </source>
</reference>
<dbReference type="Proteomes" id="UP000015105">
    <property type="component" value="Chromosome 2D"/>
</dbReference>
<dbReference type="EnsemblPlants" id="AET2Gv20677800.6">
    <property type="protein sequence ID" value="AET2Gv20677800.6"/>
    <property type="gene ID" value="AET2Gv20677800"/>
</dbReference>
<accession>A0A453BYS5</accession>
<dbReference type="Gramene" id="AET2Gv20677800.6">
    <property type="protein sequence ID" value="AET2Gv20677800.6"/>
    <property type="gene ID" value="AET2Gv20677800"/>
</dbReference>
<proteinExistence type="predicted"/>
<reference evidence="2" key="2">
    <citation type="journal article" date="2017" name="Nat. Plants">
        <title>The Aegilops tauschii genome reveals multiple impacts of transposons.</title>
        <authorList>
            <person name="Zhao G."/>
            <person name="Zou C."/>
            <person name="Li K."/>
            <person name="Wang K."/>
            <person name="Li T."/>
            <person name="Gao L."/>
            <person name="Zhang X."/>
            <person name="Wang H."/>
            <person name="Yang Z."/>
            <person name="Liu X."/>
            <person name="Jiang W."/>
            <person name="Mao L."/>
            <person name="Kong X."/>
            <person name="Jiao Y."/>
            <person name="Jia J."/>
        </authorList>
    </citation>
    <scope>NUCLEOTIDE SEQUENCE [LARGE SCALE GENOMIC DNA]</scope>
    <source>
        <strain evidence="2">cv. AL8/78</strain>
    </source>
</reference>
<name>A0A453BYS5_AEGTS</name>
<keyword evidence="2" id="KW-1185">Reference proteome</keyword>
<organism evidence="1 2">
    <name type="scientific">Aegilops tauschii subsp. strangulata</name>
    <name type="common">Goatgrass</name>
    <dbReference type="NCBI Taxonomy" id="200361"/>
    <lineage>
        <taxon>Eukaryota</taxon>
        <taxon>Viridiplantae</taxon>
        <taxon>Streptophyta</taxon>
        <taxon>Embryophyta</taxon>
        <taxon>Tracheophyta</taxon>
        <taxon>Spermatophyta</taxon>
        <taxon>Magnoliopsida</taxon>
        <taxon>Liliopsida</taxon>
        <taxon>Poales</taxon>
        <taxon>Poaceae</taxon>
        <taxon>BOP clade</taxon>
        <taxon>Pooideae</taxon>
        <taxon>Triticodae</taxon>
        <taxon>Triticeae</taxon>
        <taxon>Triticinae</taxon>
        <taxon>Aegilops</taxon>
    </lineage>
</organism>
<sequence length="136" mass="14758">PSLSSRYAGDELLVGTLLPLAQTPTNSPLPLLNLLPTPHPQAVRPPVSTHQSSPRHLVSVQQHICRRRRATLKPQSLGGHHGHVIRGHHHYPASKYVGCQCRHHCGGVPKPLGLEVQFLPLRGHGRGGIEGPEGVR</sequence>
<dbReference type="AlphaFoldDB" id="A0A453BYS5"/>
<protein>
    <submittedName>
        <fullName evidence="1">Uncharacterized protein</fullName>
    </submittedName>
</protein>
<evidence type="ECO:0000313" key="2">
    <source>
        <dbReference type="Proteomes" id="UP000015105"/>
    </source>
</evidence>
<evidence type="ECO:0000313" key="1">
    <source>
        <dbReference type="EnsemblPlants" id="AET2Gv20677800.6"/>
    </source>
</evidence>